<protein>
    <submittedName>
        <fullName evidence="2">RES family NAD+ phosphorylase</fullName>
    </submittedName>
</protein>
<dbReference type="Proteomes" id="UP001595904">
    <property type="component" value="Unassembled WGS sequence"/>
</dbReference>
<comment type="caution">
    <text evidence="2">The sequence shown here is derived from an EMBL/GenBank/DDBJ whole genome shotgun (WGS) entry which is preliminary data.</text>
</comment>
<name>A0ABV8T479_9GAMM</name>
<dbReference type="EMBL" id="JBHSDU010000015">
    <property type="protein sequence ID" value="MFC4314751.1"/>
    <property type="molecule type" value="Genomic_DNA"/>
</dbReference>
<gene>
    <name evidence="2" type="ORF">ACFPN2_37145</name>
</gene>
<keyword evidence="3" id="KW-1185">Reference proteome</keyword>
<organism evidence="2 3">
    <name type="scientific">Steroidobacter flavus</name>
    <dbReference type="NCBI Taxonomy" id="1842136"/>
    <lineage>
        <taxon>Bacteria</taxon>
        <taxon>Pseudomonadati</taxon>
        <taxon>Pseudomonadota</taxon>
        <taxon>Gammaproteobacteria</taxon>
        <taxon>Steroidobacterales</taxon>
        <taxon>Steroidobacteraceae</taxon>
        <taxon>Steroidobacter</taxon>
    </lineage>
</organism>
<proteinExistence type="predicted"/>
<sequence length="457" mass="50560">MSYICSNCIGEEFLRNLVAREASQDEPCEYCEREESPTVEIGFIADRCDAVIETFYELSSQTAAVIHFDRTPAGDDLPTVIQKLVRVNEAAVTAIVETLSDKWFDGDSMESRYGDDDDPWFVLKSHLGSAMSARWAEMESSLRNEARHLNPNVAEFMGEVFGDIAADVTAKGSSVLVDAGPGSSIDKLFRAREFQTEKGLYDALHHPEKFLGAPAVGIGRAGRMNAAGQPAFYGATDADIALAEVRPAVGSYTVVATFAITRPLKLLDLGLLMEVRLKEGASLFDPMTKAAAERRDFLKTLCTKMTLPVVPEGQDHDYLITQVVADYLAMHPRASIDGIVYPSVQFETPVGKNEERRGQNIVLFHKAATTLYADSMKSTGFVQLYQVDSQDSEEYWYPCIEFGAPEPESSYFQRPGFNPKPALELVRDSIHIHRITSVKIFSDDSPVRLGTLGPWSR</sequence>
<dbReference type="InterPro" id="IPR014914">
    <property type="entry name" value="RES_dom"/>
</dbReference>
<evidence type="ECO:0000313" key="3">
    <source>
        <dbReference type="Proteomes" id="UP001595904"/>
    </source>
</evidence>
<evidence type="ECO:0000313" key="2">
    <source>
        <dbReference type="EMBL" id="MFC4314751.1"/>
    </source>
</evidence>
<dbReference type="Pfam" id="PF08808">
    <property type="entry name" value="RES"/>
    <property type="match status" value="1"/>
</dbReference>
<accession>A0ABV8T479</accession>
<dbReference type="RefSeq" id="WP_380606190.1">
    <property type="nucleotide sequence ID" value="NZ_JBHSDU010000015.1"/>
</dbReference>
<reference evidence="3" key="1">
    <citation type="journal article" date="2019" name="Int. J. Syst. Evol. Microbiol.">
        <title>The Global Catalogue of Microorganisms (GCM) 10K type strain sequencing project: providing services to taxonomists for standard genome sequencing and annotation.</title>
        <authorList>
            <consortium name="The Broad Institute Genomics Platform"/>
            <consortium name="The Broad Institute Genome Sequencing Center for Infectious Disease"/>
            <person name="Wu L."/>
            <person name="Ma J."/>
        </authorList>
    </citation>
    <scope>NUCLEOTIDE SEQUENCE [LARGE SCALE GENOMIC DNA]</scope>
    <source>
        <strain evidence="3">CGMCC 1.10759</strain>
    </source>
</reference>
<feature type="domain" description="RES" evidence="1">
    <location>
        <begin position="207"/>
        <end position="374"/>
    </location>
</feature>
<dbReference type="SMART" id="SM00953">
    <property type="entry name" value="RES"/>
    <property type="match status" value="1"/>
</dbReference>
<evidence type="ECO:0000259" key="1">
    <source>
        <dbReference type="SMART" id="SM00953"/>
    </source>
</evidence>